<name>A0ABN7RCG6_9BACT</name>
<dbReference type="EMBL" id="CAJRAU010000007">
    <property type="protein sequence ID" value="CAG5072912.1"/>
    <property type="molecule type" value="Genomic_DNA"/>
</dbReference>
<sequence>MFNLLAGNCQVIRTSEGYHTMEGCMNGILSVKANSHLHSRYERLQSADGQYYFVLRSSNGENIGTSELYRTAGGLMAGIESVMENGQGEEVAEQD</sequence>
<dbReference type="RefSeq" id="WP_229254795.1">
    <property type="nucleotide sequence ID" value="NZ_CAJRAU010000007.1"/>
</dbReference>
<reference evidence="2 3" key="1">
    <citation type="submission" date="2021-04" db="EMBL/GenBank/DDBJ databases">
        <authorList>
            <person name="Rodrigo-Torres L."/>
            <person name="Arahal R. D."/>
            <person name="Lucena T."/>
        </authorList>
    </citation>
    <scope>NUCLEOTIDE SEQUENCE [LARGE SCALE GENOMIC DNA]</scope>
    <source>
        <strain evidence="2 3">CECT 9623</strain>
    </source>
</reference>
<gene>
    <name evidence="2" type="ORF">DYBT9623_04449</name>
</gene>
<evidence type="ECO:0000259" key="1">
    <source>
        <dbReference type="Pfam" id="PF07411"/>
    </source>
</evidence>
<proteinExistence type="predicted"/>
<accession>A0ABN7RCG6</accession>
<comment type="caution">
    <text evidence="2">The sequence shown here is derived from an EMBL/GenBank/DDBJ whole genome shotgun (WGS) entry which is preliminary data.</text>
</comment>
<organism evidence="2 3">
    <name type="scientific">Dyadobacter linearis</name>
    <dbReference type="NCBI Taxonomy" id="2823330"/>
    <lineage>
        <taxon>Bacteria</taxon>
        <taxon>Pseudomonadati</taxon>
        <taxon>Bacteroidota</taxon>
        <taxon>Cytophagia</taxon>
        <taxon>Cytophagales</taxon>
        <taxon>Spirosomataceae</taxon>
        <taxon>Dyadobacter</taxon>
    </lineage>
</organism>
<dbReference type="PANTHER" id="PTHR40606:SF1">
    <property type="entry name" value="UPF0339 PROTEIN YEGP"/>
    <property type="match status" value="1"/>
</dbReference>
<dbReference type="Pfam" id="PF07411">
    <property type="entry name" value="DUF1508"/>
    <property type="match status" value="2"/>
</dbReference>
<dbReference type="Proteomes" id="UP000679725">
    <property type="component" value="Unassembled WGS sequence"/>
</dbReference>
<evidence type="ECO:0000313" key="2">
    <source>
        <dbReference type="EMBL" id="CAG5072912.1"/>
    </source>
</evidence>
<keyword evidence="3" id="KW-1185">Reference proteome</keyword>
<evidence type="ECO:0000313" key="3">
    <source>
        <dbReference type="Proteomes" id="UP000679725"/>
    </source>
</evidence>
<dbReference type="InterPro" id="IPR036913">
    <property type="entry name" value="YegP-like_sf"/>
</dbReference>
<dbReference type="InterPro" id="IPR010879">
    <property type="entry name" value="DUF1508"/>
</dbReference>
<feature type="domain" description="DUF1508" evidence="1">
    <location>
        <begin position="47"/>
        <end position="93"/>
    </location>
</feature>
<dbReference type="PANTHER" id="PTHR40606">
    <property type="match status" value="1"/>
</dbReference>
<dbReference type="InterPro" id="IPR051141">
    <property type="entry name" value="UPF0339_domain"/>
</dbReference>
<protein>
    <recommendedName>
        <fullName evidence="1">DUF1508 domain-containing protein</fullName>
    </recommendedName>
</protein>
<feature type="domain" description="DUF1508" evidence="1">
    <location>
        <begin position="2"/>
        <end position="41"/>
    </location>
</feature>
<dbReference type="Gene3D" id="2.30.29.80">
    <property type="match status" value="1"/>
</dbReference>
<dbReference type="SUPFAM" id="SSF160113">
    <property type="entry name" value="YegP-like"/>
    <property type="match status" value="2"/>
</dbReference>